<dbReference type="InterPro" id="IPR006172">
    <property type="entry name" value="DNA-dir_DNA_pol_B"/>
</dbReference>
<proteinExistence type="inferred from homology"/>
<dbReference type="Gene3D" id="3.30.342.10">
    <property type="entry name" value="DNA Polymerase, chain B, domain 1"/>
    <property type="match status" value="1"/>
</dbReference>
<dbReference type="GO" id="GO:0000166">
    <property type="term" value="F:nucleotide binding"/>
    <property type="evidence" value="ECO:0007669"/>
    <property type="project" value="InterPro"/>
</dbReference>
<keyword evidence="6" id="KW-0238">DNA-binding</keyword>
<dbReference type="PANTHER" id="PTHR10322">
    <property type="entry name" value="DNA POLYMERASE CATALYTIC SUBUNIT"/>
    <property type="match status" value="1"/>
</dbReference>
<evidence type="ECO:0000313" key="11">
    <source>
        <dbReference type="EMBL" id="QHU16214.1"/>
    </source>
</evidence>
<dbReference type="GO" id="GO:0003677">
    <property type="term" value="F:DNA binding"/>
    <property type="evidence" value="ECO:0007669"/>
    <property type="project" value="UniProtKB-KW"/>
</dbReference>
<evidence type="ECO:0000256" key="1">
    <source>
        <dbReference type="ARBA" id="ARBA00005755"/>
    </source>
</evidence>
<keyword evidence="5" id="KW-0239">DNA-directed DNA polymerase</keyword>
<accession>A0A6C0KIS8</accession>
<dbReference type="Gene3D" id="3.90.1600.10">
    <property type="entry name" value="Palm domain of DNA polymerase"/>
    <property type="match status" value="1"/>
</dbReference>
<evidence type="ECO:0000256" key="2">
    <source>
        <dbReference type="ARBA" id="ARBA00012417"/>
    </source>
</evidence>
<feature type="domain" description="DNA-directed DNA polymerase family B exonuclease" evidence="10">
    <location>
        <begin position="395"/>
        <end position="560"/>
    </location>
</feature>
<comment type="similarity">
    <text evidence="1">Belongs to the DNA polymerase type-B family.</text>
</comment>
<comment type="catalytic activity">
    <reaction evidence="7">
        <text>DNA(n) + a 2'-deoxyribonucleoside 5'-triphosphate = DNA(n+1) + diphosphate</text>
        <dbReference type="Rhea" id="RHEA:22508"/>
        <dbReference type="Rhea" id="RHEA-COMP:17339"/>
        <dbReference type="Rhea" id="RHEA-COMP:17340"/>
        <dbReference type="ChEBI" id="CHEBI:33019"/>
        <dbReference type="ChEBI" id="CHEBI:61560"/>
        <dbReference type="ChEBI" id="CHEBI:173112"/>
        <dbReference type="EC" id="2.7.7.7"/>
    </reaction>
</comment>
<evidence type="ECO:0000256" key="7">
    <source>
        <dbReference type="ARBA" id="ARBA00049244"/>
    </source>
</evidence>
<dbReference type="InterPro" id="IPR006134">
    <property type="entry name" value="DNA-dir_DNA_pol_B_multi_dom"/>
</dbReference>
<evidence type="ECO:0000256" key="3">
    <source>
        <dbReference type="ARBA" id="ARBA00022679"/>
    </source>
</evidence>
<evidence type="ECO:0000256" key="5">
    <source>
        <dbReference type="ARBA" id="ARBA00022932"/>
    </source>
</evidence>
<dbReference type="InterPro" id="IPR043502">
    <property type="entry name" value="DNA/RNA_pol_sf"/>
</dbReference>
<dbReference type="Gene3D" id="1.10.287.690">
    <property type="entry name" value="Helix hairpin bin"/>
    <property type="match status" value="1"/>
</dbReference>
<dbReference type="InterPro" id="IPR036397">
    <property type="entry name" value="RNaseH_sf"/>
</dbReference>
<dbReference type="GO" id="GO:0006261">
    <property type="term" value="P:DNA-templated DNA replication"/>
    <property type="evidence" value="ECO:0007669"/>
    <property type="project" value="TreeGrafter"/>
</dbReference>
<dbReference type="Gene3D" id="3.30.420.10">
    <property type="entry name" value="Ribonuclease H-like superfamily/Ribonuclease H"/>
    <property type="match status" value="2"/>
</dbReference>
<dbReference type="InterPro" id="IPR012337">
    <property type="entry name" value="RNaseH-like_sf"/>
</dbReference>
<dbReference type="SUPFAM" id="SSF53098">
    <property type="entry name" value="Ribonuclease H-like"/>
    <property type="match status" value="1"/>
</dbReference>
<organism evidence="11">
    <name type="scientific">viral metagenome</name>
    <dbReference type="NCBI Taxonomy" id="1070528"/>
    <lineage>
        <taxon>unclassified sequences</taxon>
        <taxon>metagenomes</taxon>
        <taxon>organismal metagenomes</taxon>
    </lineage>
</organism>
<dbReference type="InterPro" id="IPR050240">
    <property type="entry name" value="DNA_pol_type-B"/>
</dbReference>
<dbReference type="PANTHER" id="PTHR10322:SF23">
    <property type="entry name" value="DNA POLYMERASE DELTA CATALYTIC SUBUNIT"/>
    <property type="match status" value="1"/>
</dbReference>
<dbReference type="GO" id="GO:0003887">
    <property type="term" value="F:DNA-directed DNA polymerase activity"/>
    <property type="evidence" value="ECO:0007669"/>
    <property type="project" value="UniProtKB-KW"/>
</dbReference>
<feature type="domain" description="DNA-directed DNA polymerase family B multifunctional" evidence="9">
    <location>
        <begin position="913"/>
        <end position="1226"/>
    </location>
</feature>
<feature type="domain" description="DNA-directed DNA polymerase family B exonuclease" evidence="10">
    <location>
        <begin position="167"/>
        <end position="297"/>
    </location>
</feature>
<dbReference type="SUPFAM" id="SSF56672">
    <property type="entry name" value="DNA/RNA polymerases"/>
    <property type="match status" value="1"/>
</dbReference>
<evidence type="ECO:0000256" key="8">
    <source>
        <dbReference type="SAM" id="MobiDB-lite"/>
    </source>
</evidence>
<dbReference type="InterPro" id="IPR017964">
    <property type="entry name" value="DNA-dir_DNA_pol_B_CS"/>
</dbReference>
<evidence type="ECO:0000259" key="10">
    <source>
        <dbReference type="Pfam" id="PF03104"/>
    </source>
</evidence>
<evidence type="ECO:0000256" key="4">
    <source>
        <dbReference type="ARBA" id="ARBA00022695"/>
    </source>
</evidence>
<dbReference type="PROSITE" id="PS00116">
    <property type="entry name" value="DNA_POLYMERASE_B"/>
    <property type="match status" value="1"/>
</dbReference>
<name>A0A6C0KIS8_9ZZZZ</name>
<dbReference type="PRINTS" id="PR00106">
    <property type="entry name" value="DNAPOLB"/>
</dbReference>
<keyword evidence="3" id="KW-0808">Transferase</keyword>
<evidence type="ECO:0000259" key="9">
    <source>
        <dbReference type="Pfam" id="PF00136"/>
    </source>
</evidence>
<sequence length="1298" mass="150991">MSISIKLFDYKVLNEKLSKSQHEASDNQSDDDDDTKKKNKDQKEFIIQAFGLSKTGKSYCLYIKNVFPFFYIKVSDNWTQATKDNFLIYILNEIHPFYKDSILECKLVKRKTLYGFDAGKLHKFIYLKFKNVIVFNKVKNLWYETKEINGENVYTIKTLSYNKCETEIYESTIPPLLRFFHVTNISPSHWIKIPYKQLAKPLHKTTTCNYEYIVDKQFIIPQPEKNDLVPYKICSFDIEASSSHGDFPLPIKDYKKLIDNIIEHWHYKNISETHTIEDQEYLLKKIINDAFENGEIEYIQKIYPKKKPEYKELQVMINKLVKKPIRNLNFENNSSNQNKIFDYYQQNENTDETENNNYSYKKYKSYVKKDSTIIDLLNDRKFNRDDKLNEINKTFKLIFPEIKGDKVTFIGSTFWKFGEPDVYLNHCIALGETSSISNAKIISKKTEKDVLLTWGKLIQKESPDIIIGYNIFGFDYAFMFDRACELGIAKDFLKLSRTKDEVCGNYNEKTNTYIIKETTLQIASGAHKLRYVEIPGRISIDLYNYFRREFNLESYKLDYVAGCFIGDSIKSFQHEESTSTIVSKNLKGLHIGNFINFEETGHSSEFYNDGEKFQVVAIHGNTITIKGNPQLDMIKKTKWCLAKDDVTPQDIFRLTKTGIPDDKAIIAKYCIQDCNLVHYLLNKIDVLTGFVEMSNICNVPISFIVFRGQGIKLTSFLSKRCREMNTLIPDLSKLRTNEGYEGAIVLPPKCGLYLDEPVACVDYSSLYPSSIISENISHDSKVWGKEYDLNNNLIKETGSSKYDNLENYKYVDIQYDTYKYIKNKNGKDIKTKVGYKTCRFAQFPENTKAIIPSILEDLLAARKATRKLIKYKTIKTKDNEIIEGLLTEKEETYEILTSEKKNIIIQKDNIVSIEDTYDDFMKNVFDKRQQGYKVTANSMYGQCGAKTSSFYEVDVAASTTAIGRKLLIYARKIIEQIYGDKICKTSYGTVHSHAEYIYGDTDSVFMSFKLTDLEGTPIKGKEALKITIELAKEAGELATKFLKPPHDLEYEKTFMPFCLLSKKRYVGMLYEEDPEVCKRKSMGIVLKRRDNAPIVKDVYGGIIDILMKEQNIMNAINFTKSALENIYNENYPLHKLIITKSLRSNYKAPEQIAHKVLANRMGIRDPGNKPGPGDRIPYVYIETQGKVKLQGDRIENPVYIIENKIKPNYSFYITNQIMKPVQQVFALVLEDIPIFKRQVRMFKNKLKILNQTCETDEQYEKKEMDLRNKEIKKLIFDDILLKINNKKEKKQEITRFFK</sequence>
<keyword evidence="4" id="KW-0548">Nucleotidyltransferase</keyword>
<protein>
    <recommendedName>
        <fullName evidence="2">DNA-directed DNA polymerase</fullName>
        <ecNumber evidence="2">2.7.7.7</ecNumber>
    </recommendedName>
</protein>
<evidence type="ECO:0000256" key="6">
    <source>
        <dbReference type="ARBA" id="ARBA00023125"/>
    </source>
</evidence>
<reference evidence="11" key="1">
    <citation type="journal article" date="2020" name="Nature">
        <title>Giant virus diversity and host interactions through global metagenomics.</title>
        <authorList>
            <person name="Schulz F."/>
            <person name="Roux S."/>
            <person name="Paez-Espino D."/>
            <person name="Jungbluth S."/>
            <person name="Walsh D.A."/>
            <person name="Denef V.J."/>
            <person name="McMahon K.D."/>
            <person name="Konstantinidis K.T."/>
            <person name="Eloe-Fadrosh E.A."/>
            <person name="Kyrpides N.C."/>
            <person name="Woyke T."/>
        </authorList>
    </citation>
    <scope>NUCLEOTIDE SEQUENCE</scope>
    <source>
        <strain evidence="11">GVMAG-S-3300011013-78</strain>
    </source>
</reference>
<dbReference type="InterPro" id="IPR023211">
    <property type="entry name" value="DNA_pol_palm_dom_sf"/>
</dbReference>
<dbReference type="InterPro" id="IPR006133">
    <property type="entry name" value="DNA-dir_DNA_pol_B_exonuc"/>
</dbReference>
<dbReference type="EC" id="2.7.7.7" evidence="2"/>
<dbReference type="EMBL" id="MN740877">
    <property type="protein sequence ID" value="QHU16214.1"/>
    <property type="molecule type" value="Genomic_DNA"/>
</dbReference>
<dbReference type="Gene3D" id="1.10.132.60">
    <property type="entry name" value="DNA polymerase family B, C-terminal domain"/>
    <property type="match status" value="1"/>
</dbReference>
<feature type="domain" description="DNA-directed DNA polymerase family B multifunctional" evidence="9">
    <location>
        <begin position="699"/>
        <end position="875"/>
    </location>
</feature>
<dbReference type="SMART" id="SM00486">
    <property type="entry name" value="POLBc"/>
    <property type="match status" value="1"/>
</dbReference>
<dbReference type="Pfam" id="PF03104">
    <property type="entry name" value="DNA_pol_B_exo1"/>
    <property type="match status" value="2"/>
</dbReference>
<dbReference type="Pfam" id="PF00136">
    <property type="entry name" value="DNA_pol_B"/>
    <property type="match status" value="2"/>
</dbReference>
<dbReference type="InterPro" id="IPR042087">
    <property type="entry name" value="DNA_pol_B_thumb"/>
</dbReference>
<feature type="region of interest" description="Disordered" evidence="8">
    <location>
        <begin position="18"/>
        <end position="37"/>
    </location>
</feature>